<proteinExistence type="predicted"/>
<dbReference type="Pfam" id="PF00990">
    <property type="entry name" value="GGDEF"/>
    <property type="match status" value="1"/>
</dbReference>
<dbReference type="PROSITE" id="PS50887">
    <property type="entry name" value="GGDEF"/>
    <property type="match status" value="1"/>
</dbReference>
<organism evidence="4 5">
    <name type="scientific">Paraburkholderia dilworthii</name>
    <dbReference type="NCBI Taxonomy" id="948106"/>
    <lineage>
        <taxon>Bacteria</taxon>
        <taxon>Pseudomonadati</taxon>
        <taxon>Pseudomonadota</taxon>
        <taxon>Betaproteobacteria</taxon>
        <taxon>Burkholderiales</taxon>
        <taxon>Burkholderiaceae</taxon>
        <taxon>Paraburkholderia</taxon>
    </lineage>
</organism>
<keyword evidence="5" id="KW-1185">Reference proteome</keyword>
<sequence>MLTVVAEKIRKRVESAGLANKDTQSGHVTISVGCASCQPPEGGSAAALLAAADAQLYSAKAAGRNRVMARAITAQLAV</sequence>
<dbReference type="Gene3D" id="3.30.70.270">
    <property type="match status" value="1"/>
</dbReference>
<dbReference type="PANTHER" id="PTHR45138">
    <property type="entry name" value="REGULATORY COMPONENTS OF SENSORY TRANSDUCTION SYSTEM"/>
    <property type="match status" value="1"/>
</dbReference>
<dbReference type="Proteomes" id="UP001629367">
    <property type="component" value="Unassembled WGS sequence"/>
</dbReference>
<dbReference type="PANTHER" id="PTHR45138:SF9">
    <property type="entry name" value="DIGUANYLATE CYCLASE DGCM-RELATED"/>
    <property type="match status" value="1"/>
</dbReference>
<dbReference type="NCBIfam" id="TIGR00254">
    <property type="entry name" value="GGDEF"/>
    <property type="match status" value="1"/>
</dbReference>
<dbReference type="RefSeq" id="WP_179711788.1">
    <property type="nucleotide sequence ID" value="NZ_JAQQBZ010000038.1"/>
</dbReference>
<dbReference type="EC" id="2.7.7.65" evidence="1"/>
<evidence type="ECO:0000256" key="2">
    <source>
        <dbReference type="ARBA" id="ARBA00034247"/>
    </source>
</evidence>
<dbReference type="EMBL" id="JAQQBZ010000038">
    <property type="protein sequence ID" value="MFM0597897.1"/>
    <property type="molecule type" value="Genomic_DNA"/>
</dbReference>
<keyword evidence="4" id="KW-0808">Transferase</keyword>
<dbReference type="SUPFAM" id="SSF55073">
    <property type="entry name" value="Nucleotide cyclase"/>
    <property type="match status" value="1"/>
</dbReference>
<dbReference type="GO" id="GO:0052621">
    <property type="term" value="F:diguanylate cyclase activity"/>
    <property type="evidence" value="ECO:0007669"/>
    <property type="project" value="UniProtKB-EC"/>
</dbReference>
<dbReference type="InterPro" id="IPR043128">
    <property type="entry name" value="Rev_trsase/Diguanyl_cyclase"/>
</dbReference>
<dbReference type="InterPro" id="IPR029787">
    <property type="entry name" value="Nucleotide_cyclase"/>
</dbReference>
<evidence type="ECO:0000313" key="5">
    <source>
        <dbReference type="Proteomes" id="UP001629367"/>
    </source>
</evidence>
<evidence type="ECO:0000313" key="4">
    <source>
        <dbReference type="EMBL" id="MFM0597897.1"/>
    </source>
</evidence>
<reference evidence="4 5" key="1">
    <citation type="journal article" date="2024" name="Chem. Sci.">
        <title>Discovery of megapolipeptins by genome mining of a Burkholderiales bacteria collection.</title>
        <authorList>
            <person name="Paulo B.S."/>
            <person name="Recchia M.J.J."/>
            <person name="Lee S."/>
            <person name="Fergusson C.H."/>
            <person name="Romanowski S.B."/>
            <person name="Hernandez A."/>
            <person name="Krull N."/>
            <person name="Liu D.Y."/>
            <person name="Cavanagh H."/>
            <person name="Bos A."/>
            <person name="Gray C.A."/>
            <person name="Murphy B.T."/>
            <person name="Linington R.G."/>
            <person name="Eustaquio A.S."/>
        </authorList>
    </citation>
    <scope>NUCLEOTIDE SEQUENCE [LARGE SCALE GENOMIC DNA]</scope>
    <source>
        <strain evidence="4 5">RL17-335-BIF-A</strain>
    </source>
</reference>
<dbReference type="InterPro" id="IPR050469">
    <property type="entry name" value="Diguanylate_Cyclase"/>
</dbReference>
<feature type="domain" description="GGDEF" evidence="3">
    <location>
        <begin position="1"/>
        <end position="72"/>
    </location>
</feature>
<comment type="catalytic activity">
    <reaction evidence="2">
        <text>2 GTP = 3',3'-c-di-GMP + 2 diphosphate</text>
        <dbReference type="Rhea" id="RHEA:24898"/>
        <dbReference type="ChEBI" id="CHEBI:33019"/>
        <dbReference type="ChEBI" id="CHEBI:37565"/>
        <dbReference type="ChEBI" id="CHEBI:58805"/>
        <dbReference type="EC" id="2.7.7.65"/>
    </reaction>
</comment>
<protein>
    <recommendedName>
        <fullName evidence="1">diguanylate cyclase</fullName>
        <ecNumber evidence="1">2.7.7.65</ecNumber>
    </recommendedName>
</protein>
<accession>A0ABW9DJ91</accession>
<gene>
    <name evidence="4" type="ORF">PQQ68_33180</name>
</gene>
<evidence type="ECO:0000259" key="3">
    <source>
        <dbReference type="PROSITE" id="PS50887"/>
    </source>
</evidence>
<comment type="caution">
    <text evidence="4">The sequence shown here is derived from an EMBL/GenBank/DDBJ whole genome shotgun (WGS) entry which is preliminary data.</text>
</comment>
<keyword evidence="4" id="KW-0548">Nucleotidyltransferase</keyword>
<name>A0ABW9DJ91_9BURK</name>
<dbReference type="InterPro" id="IPR000160">
    <property type="entry name" value="GGDEF_dom"/>
</dbReference>
<evidence type="ECO:0000256" key="1">
    <source>
        <dbReference type="ARBA" id="ARBA00012528"/>
    </source>
</evidence>